<keyword evidence="2" id="KW-0732">Signal</keyword>
<dbReference type="Proteomes" id="UP000694844">
    <property type="component" value="Chromosome 4"/>
</dbReference>
<keyword evidence="1" id="KW-0646">Protease inhibitor</keyword>
<evidence type="ECO:0000256" key="1">
    <source>
        <dbReference type="ARBA" id="ARBA00022690"/>
    </source>
</evidence>
<dbReference type="Gene3D" id="2.10.22.10">
    <property type="entry name" value="Antistasin, domain 1"/>
    <property type="match status" value="2"/>
</dbReference>
<dbReference type="Pfam" id="PF23334">
    <property type="entry name" value="VWC2L_2nd"/>
    <property type="match status" value="1"/>
</dbReference>
<keyword evidence="6" id="KW-0812">Transmembrane</keyword>
<accession>A0A8B8DSV3</accession>
<keyword evidence="6" id="KW-0472">Membrane</keyword>
<feature type="domain" description="VWFC" evidence="7">
    <location>
        <begin position="608"/>
        <end position="666"/>
    </location>
</feature>
<organism evidence="10 11">
    <name type="scientific">Crassostrea virginica</name>
    <name type="common">Eastern oyster</name>
    <dbReference type="NCBI Taxonomy" id="6565"/>
    <lineage>
        <taxon>Eukaryota</taxon>
        <taxon>Metazoa</taxon>
        <taxon>Spiralia</taxon>
        <taxon>Lophotrochozoa</taxon>
        <taxon>Mollusca</taxon>
        <taxon>Bivalvia</taxon>
        <taxon>Autobranchia</taxon>
        <taxon>Pteriomorphia</taxon>
        <taxon>Ostreida</taxon>
        <taxon>Ostreoidea</taxon>
        <taxon>Ostreidae</taxon>
        <taxon>Crassostrea</taxon>
    </lineage>
</organism>
<evidence type="ECO:0000256" key="5">
    <source>
        <dbReference type="ARBA" id="ARBA00023157"/>
    </source>
</evidence>
<keyword evidence="10" id="KW-1185">Reference proteome</keyword>
<feature type="domain" description="Antistasin-like" evidence="8">
    <location>
        <begin position="433"/>
        <end position="458"/>
    </location>
</feature>
<dbReference type="GO" id="GO:0005576">
    <property type="term" value="C:extracellular region"/>
    <property type="evidence" value="ECO:0007669"/>
    <property type="project" value="InterPro"/>
</dbReference>
<dbReference type="GO" id="GO:0005886">
    <property type="term" value="C:plasma membrane"/>
    <property type="evidence" value="ECO:0007669"/>
    <property type="project" value="TreeGrafter"/>
</dbReference>
<feature type="domain" description="VWFC" evidence="7">
    <location>
        <begin position="681"/>
        <end position="739"/>
    </location>
</feature>
<dbReference type="PANTHER" id="PTHR46439:SF1">
    <property type="entry name" value="CYSTEINE-RICH MOTOR NEURON 1 PROTEIN"/>
    <property type="match status" value="1"/>
</dbReference>
<feature type="domain" description="VWFC" evidence="7">
    <location>
        <begin position="279"/>
        <end position="339"/>
    </location>
</feature>
<keyword evidence="3" id="KW-0677">Repeat</keyword>
<dbReference type="KEGG" id="cvn:111128996"/>
<dbReference type="GeneID" id="111128996"/>
<evidence type="ECO:0000256" key="6">
    <source>
        <dbReference type="SAM" id="Phobius"/>
    </source>
</evidence>
<proteinExistence type="predicted"/>
<dbReference type="Pfam" id="PF00093">
    <property type="entry name" value="VWC"/>
    <property type="match status" value="5"/>
</dbReference>
<reference evidence="11" key="1">
    <citation type="submission" date="2025-08" db="UniProtKB">
        <authorList>
            <consortium name="RefSeq"/>
        </authorList>
    </citation>
    <scope>IDENTIFICATION</scope>
    <source>
        <tissue evidence="11">Whole sample</tissue>
    </source>
</reference>
<dbReference type="SMART" id="SM00121">
    <property type="entry name" value="IB"/>
    <property type="match status" value="1"/>
</dbReference>
<dbReference type="InterPro" id="IPR004094">
    <property type="entry name" value="Antistasin-like"/>
</dbReference>
<name>A0A8B8DSV3_CRAVI</name>
<feature type="domain" description="VWFC" evidence="7">
    <location>
        <begin position="538"/>
        <end position="595"/>
    </location>
</feature>
<dbReference type="PROSITE" id="PS51323">
    <property type="entry name" value="IGFBP_N_2"/>
    <property type="match status" value="1"/>
</dbReference>
<sequence length="944" mass="103720">MRSSLLRGPGDCRLLSDVKRVLLLCLLGMYINHAGVDALLCNQCDQDGCLVPENCTRGRILDACGCCEVCGLDVNETCGGPFGVAGRCGVGLECALSPEVGGRIRGSAFGICREIIPKKCERVRCDIAIKRKCPVDSTLVQIESKDSCCKVSYQCVCNKNSCKKTVCAPGYESVLHQPAEGHPGSCCDQYVCELSERCQSVVCPWISEVLPQCPADSHLLPSVQSQDGCCLQPPGCECDKCPPELCPSGLRVQILVEGSGTPGQCCSKYRCVNETDLDCRVDLTGTEEIYRDGQSWKPDKCMKCTCQRGLTFCKQESCHNITICPYMESTEGECCPVCKGCMTGYGDVVHNNATWKENDCTTCTCVHGRAECKSMLCEARCSSPRKVPGQCCPVCDEDDSMRLPEQCPDLQKCSLTCPHGFQFTKDGCYICKCKPANCNKDCKEGYKMNTNGVEICECAKPLPVCPSMADCKKQCTYGLKVSRNGCQKCSCNKCPLFSCRKKCVHGYAVNQQGCKLCKCKDRYENNPSKFDDEDSVGKSCLSGDGQHHEDGNSWHDGCRLCYCYGGQEMCALISCPRPSCSTPVFRQGDCCPSCPGNVIIPLSKGTHEMCESLDGRYFVEGETWNLDNCTQCLCHNGSILCETHPCPPLLCSHPTILPNTCCPVCKEEDKSLQLPHRPAKQTCHSQAGYQYEDGDVWKSTPCQSCTCRSGQVHCFSQVCPTLPCSKSVLRKGSCCPTCLDFSQHQTCTDDDVTYAAGEQWMRNNCTKCYCIDGKTMCMDQPCPTISCKFMRNVPGRCCPVCVDEQTTVELRTLPKPDPSEIVNVEAKRDPVESDSDATTTIICVLAVMVFLLILLGIAYFVFKFGKRRSESKKYSPKGADIENIQPVQVKLLGYETSEKPVNSPQSWNADLLPVSGLSDDEKHVNFLSKEFDKTNCVKFDGGIY</sequence>
<dbReference type="AlphaFoldDB" id="A0A8B8DSV3"/>
<feature type="domain" description="IGFBP N-terminal" evidence="9">
    <location>
        <begin position="37"/>
        <end position="115"/>
    </location>
</feature>
<dbReference type="InterPro" id="IPR011061">
    <property type="entry name" value="Hirudin/antistatin"/>
</dbReference>
<evidence type="ECO:0000259" key="9">
    <source>
        <dbReference type="PROSITE" id="PS51323"/>
    </source>
</evidence>
<dbReference type="Gene3D" id="6.20.200.20">
    <property type="match status" value="6"/>
</dbReference>
<evidence type="ECO:0000259" key="7">
    <source>
        <dbReference type="PROSITE" id="PS50184"/>
    </source>
</evidence>
<keyword evidence="4" id="KW-0722">Serine protease inhibitor</keyword>
<feature type="domain" description="Antistasin-like" evidence="8">
    <location>
        <begin position="407"/>
        <end position="433"/>
    </location>
</feature>
<gene>
    <name evidence="11" type="primary">LOC111128996</name>
</gene>
<dbReference type="SMART" id="SM00214">
    <property type="entry name" value="VWC"/>
    <property type="match status" value="6"/>
</dbReference>
<dbReference type="InterPro" id="IPR001007">
    <property type="entry name" value="VWF_dom"/>
</dbReference>
<evidence type="ECO:0000256" key="3">
    <source>
        <dbReference type="ARBA" id="ARBA00022737"/>
    </source>
</evidence>
<evidence type="ECO:0000313" key="11">
    <source>
        <dbReference type="RefSeq" id="XP_022330718.1"/>
    </source>
</evidence>
<dbReference type="PANTHER" id="PTHR46439">
    <property type="entry name" value="CYSTEINE-RICH MOTOR NEURON 1 PROTEIN"/>
    <property type="match status" value="1"/>
</dbReference>
<dbReference type="PROSITE" id="PS01208">
    <property type="entry name" value="VWFC_1"/>
    <property type="match status" value="4"/>
</dbReference>
<dbReference type="InterPro" id="IPR000867">
    <property type="entry name" value="IGFBP-like"/>
</dbReference>
<evidence type="ECO:0000256" key="2">
    <source>
        <dbReference type="ARBA" id="ARBA00022729"/>
    </source>
</evidence>
<dbReference type="InterPro" id="IPR052624">
    <property type="entry name" value="CRIM1"/>
</dbReference>
<dbReference type="PROSITE" id="PS51252">
    <property type="entry name" value="ANTISTASIN"/>
    <property type="match status" value="2"/>
</dbReference>
<dbReference type="SUPFAM" id="SSF57262">
    <property type="entry name" value="Leech antihemostatic proteins"/>
    <property type="match status" value="2"/>
</dbReference>
<dbReference type="OrthoDB" id="5976811at2759"/>
<dbReference type="GO" id="GO:0004867">
    <property type="term" value="F:serine-type endopeptidase inhibitor activity"/>
    <property type="evidence" value="ECO:0007669"/>
    <property type="project" value="UniProtKB-KW"/>
</dbReference>
<feature type="transmembrane region" description="Helical" evidence="6">
    <location>
        <begin position="837"/>
        <end position="862"/>
    </location>
</feature>
<dbReference type="InterPro" id="IPR009030">
    <property type="entry name" value="Growth_fac_rcpt_cys_sf"/>
</dbReference>
<dbReference type="SUPFAM" id="SSF57184">
    <property type="entry name" value="Growth factor receptor domain"/>
    <property type="match status" value="1"/>
</dbReference>
<feature type="domain" description="VWFC" evidence="7">
    <location>
        <begin position="339"/>
        <end position="396"/>
    </location>
</feature>
<evidence type="ECO:0000256" key="4">
    <source>
        <dbReference type="ARBA" id="ARBA00022900"/>
    </source>
</evidence>
<keyword evidence="6" id="KW-1133">Transmembrane helix</keyword>
<feature type="domain" description="VWFC" evidence="7">
    <location>
        <begin position="745"/>
        <end position="802"/>
    </location>
</feature>
<dbReference type="SMART" id="SM00215">
    <property type="entry name" value="VWC_out"/>
    <property type="match status" value="4"/>
</dbReference>
<evidence type="ECO:0000259" key="8">
    <source>
        <dbReference type="PROSITE" id="PS51252"/>
    </source>
</evidence>
<evidence type="ECO:0000313" key="10">
    <source>
        <dbReference type="Proteomes" id="UP000694844"/>
    </source>
</evidence>
<dbReference type="RefSeq" id="XP_022330718.1">
    <property type="nucleotide sequence ID" value="XM_022475010.1"/>
</dbReference>
<dbReference type="PROSITE" id="PS50184">
    <property type="entry name" value="VWFC_2"/>
    <property type="match status" value="6"/>
</dbReference>
<dbReference type="SUPFAM" id="SSF57603">
    <property type="entry name" value="FnI-like domain"/>
    <property type="match status" value="6"/>
</dbReference>
<dbReference type="Pfam" id="PF02822">
    <property type="entry name" value="Antistasin"/>
    <property type="match status" value="3"/>
</dbReference>
<protein>
    <submittedName>
        <fullName evidence="11">Cysteine-rich motor neuron 1 protein-like</fullName>
    </submittedName>
</protein>
<keyword evidence="5" id="KW-1015">Disulfide bond</keyword>